<organism evidence="1 2">
    <name type="scientific">Halorubrum laminariae</name>
    <dbReference type="NCBI Taxonomy" id="1433523"/>
    <lineage>
        <taxon>Archaea</taxon>
        <taxon>Methanobacteriati</taxon>
        <taxon>Methanobacteriota</taxon>
        <taxon>Stenosarchaea group</taxon>
        <taxon>Halobacteria</taxon>
        <taxon>Halobacteriales</taxon>
        <taxon>Haloferacaceae</taxon>
        <taxon>Halorubrum</taxon>
    </lineage>
</organism>
<accession>A0ABD6C3E2</accession>
<dbReference type="RefSeq" id="WP_256417758.1">
    <property type="nucleotide sequence ID" value="NZ_JANHDL010000003.1"/>
</dbReference>
<gene>
    <name evidence="1" type="ORF">ACFR9T_13095</name>
</gene>
<dbReference type="AlphaFoldDB" id="A0ABD6C3E2"/>
<evidence type="ECO:0008006" key="3">
    <source>
        <dbReference type="Google" id="ProtNLM"/>
    </source>
</evidence>
<dbReference type="EMBL" id="JBHUDB010000011">
    <property type="protein sequence ID" value="MFD1571508.1"/>
    <property type="molecule type" value="Genomic_DNA"/>
</dbReference>
<name>A0ABD6C3E2_9EURY</name>
<comment type="caution">
    <text evidence="1">The sequence shown here is derived from an EMBL/GenBank/DDBJ whole genome shotgun (WGS) entry which is preliminary data.</text>
</comment>
<protein>
    <recommendedName>
        <fullName evidence="3">DUF3883 domain-containing protein</fullName>
    </recommendedName>
</protein>
<evidence type="ECO:0000313" key="1">
    <source>
        <dbReference type="EMBL" id="MFD1571508.1"/>
    </source>
</evidence>
<proteinExistence type="predicted"/>
<reference evidence="1 2" key="1">
    <citation type="journal article" date="2019" name="Int. J. Syst. Evol. Microbiol.">
        <title>The Global Catalogue of Microorganisms (GCM) 10K type strain sequencing project: providing services to taxonomists for standard genome sequencing and annotation.</title>
        <authorList>
            <consortium name="The Broad Institute Genomics Platform"/>
            <consortium name="The Broad Institute Genome Sequencing Center for Infectious Disease"/>
            <person name="Wu L."/>
            <person name="Ma J."/>
        </authorList>
    </citation>
    <scope>NUCLEOTIDE SEQUENCE [LARGE SCALE GENOMIC DNA]</scope>
    <source>
        <strain evidence="1 2">CGMCC 1.12689</strain>
    </source>
</reference>
<evidence type="ECO:0000313" key="2">
    <source>
        <dbReference type="Proteomes" id="UP001597185"/>
    </source>
</evidence>
<dbReference type="Proteomes" id="UP001597185">
    <property type="component" value="Unassembled WGS sequence"/>
</dbReference>
<sequence>MDDEFIQYTQDGLHVSSVGHEIQLWGIRDDGDVDLKGISIHWPDDWESFNPSGSRDPPVTRLECASDLAERAEVPLIWIGEARADWRSLRGEAEVGQISPNGNSLTGSTQFVGLDDLEGELQDIMGTSLPAGETSKNINRSVTPVQNWVRNNMPIQYSVIDVDILVGDGNGTALGQVEIKRSDWPGSVEDWWPFYEDRRNYFLLADSASRSGTEAIMIHHPMERLNDDTGVGYYGNLSRNSHSSSVSDPPDESDARTWLDFDLDYLSAEDAKQQLLDL</sequence>
<keyword evidence="2" id="KW-1185">Reference proteome</keyword>